<accession>A0A9X3WNJ9</accession>
<evidence type="ECO:0000256" key="4">
    <source>
        <dbReference type="ARBA" id="ARBA00022989"/>
    </source>
</evidence>
<evidence type="ECO:0000256" key="6">
    <source>
        <dbReference type="RuleBase" id="RU363041"/>
    </source>
</evidence>
<evidence type="ECO:0000313" key="8">
    <source>
        <dbReference type="Proteomes" id="UP001145050"/>
    </source>
</evidence>
<dbReference type="AlphaFoldDB" id="A0A9X3WNJ9"/>
<evidence type="ECO:0000313" key="7">
    <source>
        <dbReference type="EMBL" id="MDC3422960.1"/>
    </source>
</evidence>
<feature type="transmembrane region" description="Helical" evidence="6">
    <location>
        <begin position="81"/>
        <end position="100"/>
    </location>
</feature>
<feature type="transmembrane region" description="Helical" evidence="6">
    <location>
        <begin position="106"/>
        <end position="123"/>
    </location>
</feature>
<sequence length="272" mass="29583">MIYILSLLIGFLSAFIGSIVGFGGGILLVPILLLLSEISPVFSWATPQSIVGLSLVVMVFTALSSTLSYIKKKRVDYKSGFIFLSGALPGGIVGSWLNQYIQSNVFSLYFGVIVLLISFLFFLKKQEKLANPTVLSGMQRNVMIDGKEHFYSYSVTGAVILTFAVGVLSGLFGIGGGSLMVPAMILMFGFPPHIATATSMFMIFFLSTISSITHITLGNVLWEYVVFFIPGAWIGGTIGAKVNQRLKGNTVEWFLRILLIVIGIRLIWQGLG</sequence>
<keyword evidence="8" id="KW-1185">Reference proteome</keyword>
<organism evidence="7 8">
    <name type="scientific">Terrihalobacillus insolitus</name>
    <dbReference type="NCBI Taxonomy" id="2950438"/>
    <lineage>
        <taxon>Bacteria</taxon>
        <taxon>Bacillati</taxon>
        <taxon>Bacillota</taxon>
        <taxon>Bacilli</taxon>
        <taxon>Bacillales</taxon>
        <taxon>Bacillaceae</taxon>
        <taxon>Terrihalobacillus</taxon>
    </lineage>
</organism>
<dbReference type="InterPro" id="IPR051598">
    <property type="entry name" value="TSUP/Inactive_protease-like"/>
</dbReference>
<gene>
    <name evidence="7" type="ORF">NC797_00375</name>
</gene>
<evidence type="ECO:0000256" key="2">
    <source>
        <dbReference type="ARBA" id="ARBA00009142"/>
    </source>
</evidence>
<keyword evidence="5 6" id="KW-0472">Membrane</keyword>
<comment type="similarity">
    <text evidence="2 6">Belongs to the 4-toluene sulfonate uptake permease (TSUP) (TC 2.A.102) family.</text>
</comment>
<feature type="transmembrane region" description="Helical" evidence="6">
    <location>
        <begin position="184"/>
        <end position="209"/>
    </location>
</feature>
<dbReference type="Pfam" id="PF01925">
    <property type="entry name" value="TauE"/>
    <property type="match status" value="1"/>
</dbReference>
<name>A0A9X3WNJ9_9BACI</name>
<evidence type="ECO:0000256" key="1">
    <source>
        <dbReference type="ARBA" id="ARBA00004141"/>
    </source>
</evidence>
<dbReference type="GO" id="GO:0005886">
    <property type="term" value="C:plasma membrane"/>
    <property type="evidence" value="ECO:0007669"/>
    <property type="project" value="UniProtKB-SubCell"/>
</dbReference>
<reference evidence="7" key="1">
    <citation type="submission" date="2022-06" db="EMBL/GenBank/DDBJ databases">
        <title>Aquibacillus sp. a new bacterium isolated from soil saline samples.</title>
        <authorList>
            <person name="Galisteo C."/>
            <person name="De La Haba R."/>
            <person name="Sanchez-Porro C."/>
            <person name="Ventosa A."/>
        </authorList>
    </citation>
    <scope>NUCLEOTIDE SEQUENCE</scope>
    <source>
        <strain evidence="7">3ASR75-11</strain>
    </source>
</reference>
<dbReference type="InterPro" id="IPR002781">
    <property type="entry name" value="TM_pro_TauE-like"/>
</dbReference>
<protein>
    <recommendedName>
        <fullName evidence="6">Probable membrane transporter protein</fullName>
    </recommendedName>
</protein>
<evidence type="ECO:0000256" key="5">
    <source>
        <dbReference type="ARBA" id="ARBA00023136"/>
    </source>
</evidence>
<keyword evidence="6" id="KW-1003">Cell membrane</keyword>
<evidence type="ECO:0000256" key="3">
    <source>
        <dbReference type="ARBA" id="ARBA00022692"/>
    </source>
</evidence>
<dbReference type="RefSeq" id="WP_272434596.1">
    <property type="nucleotide sequence ID" value="NZ_JAMQKB010000001.1"/>
</dbReference>
<dbReference type="PANTHER" id="PTHR43701:SF2">
    <property type="entry name" value="MEMBRANE TRANSPORTER PROTEIN YJNA-RELATED"/>
    <property type="match status" value="1"/>
</dbReference>
<comment type="subcellular location">
    <subcellularLocation>
        <location evidence="6">Cell membrane</location>
        <topology evidence="6">Multi-pass membrane protein</topology>
    </subcellularLocation>
    <subcellularLocation>
        <location evidence="1">Membrane</location>
        <topology evidence="1">Multi-pass membrane protein</topology>
    </subcellularLocation>
</comment>
<dbReference type="EMBL" id="JAMQKB010000001">
    <property type="protein sequence ID" value="MDC3422960.1"/>
    <property type="molecule type" value="Genomic_DNA"/>
</dbReference>
<feature type="transmembrane region" description="Helical" evidence="6">
    <location>
        <begin position="253"/>
        <end position="271"/>
    </location>
</feature>
<feature type="transmembrane region" description="Helical" evidence="6">
    <location>
        <begin position="50"/>
        <end position="69"/>
    </location>
</feature>
<feature type="transmembrane region" description="Helical" evidence="6">
    <location>
        <begin position="7"/>
        <end position="35"/>
    </location>
</feature>
<proteinExistence type="inferred from homology"/>
<feature type="transmembrane region" description="Helical" evidence="6">
    <location>
        <begin position="221"/>
        <end position="241"/>
    </location>
</feature>
<dbReference type="PANTHER" id="PTHR43701">
    <property type="entry name" value="MEMBRANE TRANSPORTER PROTEIN MJ0441-RELATED"/>
    <property type="match status" value="1"/>
</dbReference>
<keyword evidence="3 6" id="KW-0812">Transmembrane</keyword>
<comment type="caution">
    <text evidence="7">The sequence shown here is derived from an EMBL/GenBank/DDBJ whole genome shotgun (WGS) entry which is preliminary data.</text>
</comment>
<feature type="transmembrane region" description="Helical" evidence="6">
    <location>
        <begin position="150"/>
        <end position="172"/>
    </location>
</feature>
<dbReference type="Proteomes" id="UP001145050">
    <property type="component" value="Unassembled WGS sequence"/>
</dbReference>
<keyword evidence="4 6" id="KW-1133">Transmembrane helix</keyword>